<organism evidence="2 3">
    <name type="scientific">Natronospira elongata</name>
    <dbReference type="NCBI Taxonomy" id="3110268"/>
    <lineage>
        <taxon>Bacteria</taxon>
        <taxon>Pseudomonadati</taxon>
        <taxon>Pseudomonadota</taxon>
        <taxon>Gammaproteobacteria</taxon>
        <taxon>Natronospirales</taxon>
        <taxon>Natronospiraceae</taxon>
        <taxon>Natronospira</taxon>
    </lineage>
</organism>
<feature type="transmembrane region" description="Helical" evidence="1">
    <location>
        <begin position="77"/>
        <end position="94"/>
    </location>
</feature>
<dbReference type="RefSeq" id="WP_346050870.1">
    <property type="nucleotide sequence ID" value="NZ_JAYGII010000007.1"/>
</dbReference>
<feature type="transmembrane region" description="Helical" evidence="1">
    <location>
        <begin position="47"/>
        <end position="70"/>
    </location>
</feature>
<keyword evidence="3" id="KW-1185">Reference proteome</keyword>
<evidence type="ECO:0000256" key="1">
    <source>
        <dbReference type="SAM" id="Phobius"/>
    </source>
</evidence>
<keyword evidence="1" id="KW-0812">Transmembrane</keyword>
<protein>
    <submittedName>
        <fullName evidence="2">Regulatory signaling modulator protein AmpE</fullName>
    </submittedName>
</protein>
<evidence type="ECO:0000313" key="2">
    <source>
        <dbReference type="EMBL" id="MEA5445242.1"/>
    </source>
</evidence>
<dbReference type="GO" id="GO:0005886">
    <property type="term" value="C:plasma membrane"/>
    <property type="evidence" value="ECO:0007669"/>
    <property type="project" value="TreeGrafter"/>
</dbReference>
<accession>A0AAP6MLY8</accession>
<dbReference type="EMBL" id="JAYGII010000007">
    <property type="protein sequence ID" value="MEA5445242.1"/>
    <property type="molecule type" value="Genomic_DNA"/>
</dbReference>
<feature type="transmembrane region" description="Helical" evidence="1">
    <location>
        <begin position="153"/>
        <end position="171"/>
    </location>
</feature>
<sequence length="296" mass="32463">MYFLAIIAALALERALRAADLEHFRRAHWFPYYRDQFLTLIGRLPGAIGPLGVSLICLLPTVLVWLAIWLLAGFSEILAFFLAVIVLLYCLGPGEILGQLARYLQAHDPEQAEDHDAGVIAAEIMESESGLSAEDDVHRAVTEAALVRANDRLFAVIFWFAILGPAGAVFYRVADLLRRSEARDSENARTELAQYAIMLEGILAWLPARLLSLSYALTGSFEEAIADWKAYYEECTEPFFETSEGVLSCTGCGALRISAGTQDSGLAVVRSARSLLQRTLVLWLAVLAVLTLVGLA</sequence>
<feature type="transmembrane region" description="Helical" evidence="1">
    <location>
        <begin position="275"/>
        <end position="295"/>
    </location>
</feature>
<gene>
    <name evidence="2" type="primary">ampE</name>
    <name evidence="2" type="ORF">VCB98_05365</name>
</gene>
<comment type="caution">
    <text evidence="2">The sequence shown here is derived from an EMBL/GenBank/DDBJ whole genome shotgun (WGS) entry which is preliminary data.</text>
</comment>
<evidence type="ECO:0000313" key="3">
    <source>
        <dbReference type="Proteomes" id="UP001302316"/>
    </source>
</evidence>
<dbReference type="InterPro" id="IPR031347">
    <property type="entry name" value="AmpE"/>
</dbReference>
<reference evidence="2 3" key="1">
    <citation type="submission" date="2023-12" db="EMBL/GenBank/DDBJ databases">
        <title>Whole-genome sequencing of halo(alkali)philic microorganisms from hypersaline lakes.</title>
        <authorList>
            <person name="Sorokin D.Y."/>
            <person name="Merkel A.Y."/>
            <person name="Messina E."/>
            <person name="Yakimov M."/>
        </authorList>
    </citation>
    <scope>NUCLEOTIDE SEQUENCE [LARGE SCALE GENOMIC DNA]</scope>
    <source>
        <strain evidence="2 3">AB-CW1</strain>
    </source>
</reference>
<dbReference type="Pfam" id="PF17113">
    <property type="entry name" value="AmpE"/>
    <property type="match status" value="1"/>
</dbReference>
<name>A0AAP6MLY8_9GAMM</name>
<dbReference type="InterPro" id="IPR052966">
    <property type="entry name" value="Beta-lactamase_Reg"/>
</dbReference>
<dbReference type="AlphaFoldDB" id="A0AAP6MLY8"/>
<dbReference type="GO" id="GO:0046677">
    <property type="term" value="P:response to antibiotic"/>
    <property type="evidence" value="ECO:0007669"/>
    <property type="project" value="TreeGrafter"/>
</dbReference>
<proteinExistence type="predicted"/>
<keyword evidence="1" id="KW-0472">Membrane</keyword>
<keyword evidence="1" id="KW-1133">Transmembrane helix</keyword>
<dbReference type="PANTHER" id="PTHR38684">
    <property type="entry name" value="PROTEIN AMPE"/>
    <property type="match status" value="1"/>
</dbReference>
<dbReference type="Proteomes" id="UP001302316">
    <property type="component" value="Unassembled WGS sequence"/>
</dbReference>
<dbReference type="PANTHER" id="PTHR38684:SF1">
    <property type="entry name" value="PROTEIN AMPE"/>
    <property type="match status" value="1"/>
</dbReference>